<dbReference type="Gene3D" id="3.80.10.10">
    <property type="entry name" value="Ribonuclease Inhibitor"/>
    <property type="match status" value="1"/>
</dbReference>
<keyword evidence="1" id="KW-0472">Membrane</keyword>
<organism evidence="2 3">
    <name type="scientific">Pisum sativum</name>
    <name type="common">Garden pea</name>
    <name type="synonym">Lathyrus oleraceus</name>
    <dbReference type="NCBI Taxonomy" id="3888"/>
    <lineage>
        <taxon>Eukaryota</taxon>
        <taxon>Viridiplantae</taxon>
        <taxon>Streptophyta</taxon>
        <taxon>Embryophyta</taxon>
        <taxon>Tracheophyta</taxon>
        <taxon>Spermatophyta</taxon>
        <taxon>Magnoliopsida</taxon>
        <taxon>eudicotyledons</taxon>
        <taxon>Gunneridae</taxon>
        <taxon>Pentapetalae</taxon>
        <taxon>rosids</taxon>
        <taxon>fabids</taxon>
        <taxon>Fabales</taxon>
        <taxon>Fabaceae</taxon>
        <taxon>Papilionoideae</taxon>
        <taxon>50 kb inversion clade</taxon>
        <taxon>NPAAA clade</taxon>
        <taxon>Hologalegina</taxon>
        <taxon>IRL clade</taxon>
        <taxon>Fabeae</taxon>
        <taxon>Lathyrus</taxon>
    </lineage>
</organism>
<proteinExistence type="predicted"/>
<reference evidence="2 3" key="1">
    <citation type="journal article" date="2022" name="Nat. Genet.">
        <title>Improved pea reference genome and pan-genome highlight genomic features and evolutionary characteristics.</title>
        <authorList>
            <person name="Yang T."/>
            <person name="Liu R."/>
            <person name="Luo Y."/>
            <person name="Hu S."/>
            <person name="Wang D."/>
            <person name="Wang C."/>
            <person name="Pandey M.K."/>
            <person name="Ge S."/>
            <person name="Xu Q."/>
            <person name="Li N."/>
            <person name="Li G."/>
            <person name="Huang Y."/>
            <person name="Saxena R.K."/>
            <person name="Ji Y."/>
            <person name="Li M."/>
            <person name="Yan X."/>
            <person name="He Y."/>
            <person name="Liu Y."/>
            <person name="Wang X."/>
            <person name="Xiang C."/>
            <person name="Varshney R.K."/>
            <person name="Ding H."/>
            <person name="Gao S."/>
            <person name="Zong X."/>
        </authorList>
    </citation>
    <scope>NUCLEOTIDE SEQUENCE [LARGE SCALE GENOMIC DNA]</scope>
    <source>
        <strain evidence="2 3">cv. Zhongwan 6</strain>
    </source>
</reference>
<dbReference type="PANTHER" id="PTHR46761:SF2">
    <property type="entry name" value="RAN GTPASE-ACTIVATING PROTEIN 1"/>
    <property type="match status" value="1"/>
</dbReference>
<sequence>MQIDAGIGGGGYCEPLIGVVIFGKDISGQSSDVGKNTGGLWKTLLMMLLGSLEMTLLQKLLFLWLARISSKQFLTKLNLSENELKDEGAVIITKALEEGHGQLNEVDLSINLITWSGAKVVAEAVVQKRGFKWLNINANFISEEGITPFFSLNRQQNRD</sequence>
<dbReference type="Proteomes" id="UP001058974">
    <property type="component" value="Chromosome 2"/>
</dbReference>
<dbReference type="AlphaFoldDB" id="A0A9D5B7G5"/>
<name>A0A9D5B7G5_PEA</name>
<dbReference type="InterPro" id="IPR045203">
    <property type="entry name" value="RanGAP1/2"/>
</dbReference>
<feature type="transmembrane region" description="Helical" evidence="1">
    <location>
        <begin position="44"/>
        <end position="66"/>
    </location>
</feature>
<accession>A0A9D5B7G5</accession>
<keyword evidence="1" id="KW-0812">Transmembrane</keyword>
<dbReference type="GO" id="GO:0005096">
    <property type="term" value="F:GTPase activator activity"/>
    <property type="evidence" value="ECO:0007669"/>
    <property type="project" value="InterPro"/>
</dbReference>
<dbReference type="Gramene" id="Psat02G0304900-T1">
    <property type="protein sequence ID" value="KAI5436778.1"/>
    <property type="gene ID" value="KIW84_023049"/>
</dbReference>
<evidence type="ECO:0000256" key="1">
    <source>
        <dbReference type="SAM" id="Phobius"/>
    </source>
</evidence>
<comment type="caution">
    <text evidence="2">The sequence shown here is derived from an EMBL/GenBank/DDBJ whole genome shotgun (WGS) entry which is preliminary data.</text>
</comment>
<dbReference type="InterPro" id="IPR032675">
    <property type="entry name" value="LRR_dom_sf"/>
</dbReference>
<dbReference type="PANTHER" id="PTHR46761">
    <property type="entry name" value="RAN GTPASE-ACTIVATING PROTEIN 1"/>
    <property type="match status" value="1"/>
</dbReference>
<keyword evidence="1" id="KW-1133">Transmembrane helix</keyword>
<evidence type="ECO:0000313" key="3">
    <source>
        <dbReference type="Proteomes" id="UP001058974"/>
    </source>
</evidence>
<evidence type="ECO:0000313" key="2">
    <source>
        <dbReference type="EMBL" id="KAI5436778.1"/>
    </source>
</evidence>
<keyword evidence="3" id="KW-1185">Reference proteome</keyword>
<protein>
    <submittedName>
        <fullName evidence="2">Uncharacterized protein</fullName>
    </submittedName>
</protein>
<dbReference type="EMBL" id="JAMSHJ010000002">
    <property type="protein sequence ID" value="KAI5436778.1"/>
    <property type="molecule type" value="Genomic_DNA"/>
</dbReference>
<gene>
    <name evidence="2" type="ORF">KIW84_023049</name>
</gene>
<dbReference type="SUPFAM" id="SSF52047">
    <property type="entry name" value="RNI-like"/>
    <property type="match status" value="1"/>
</dbReference>